<feature type="domain" description="Lipoyl-binding" evidence="2">
    <location>
        <begin position="219"/>
        <end position="288"/>
    </location>
</feature>
<dbReference type="OrthoDB" id="196847at2759"/>
<dbReference type="Pfam" id="PF00364">
    <property type="entry name" value="Biotin_lipoyl"/>
    <property type="match status" value="1"/>
</dbReference>
<dbReference type="Pfam" id="PF02436">
    <property type="entry name" value="PYC_OADA"/>
    <property type="match status" value="1"/>
</dbReference>
<dbReference type="PANTHER" id="PTHR43778">
    <property type="entry name" value="PYRUVATE CARBOXYLASE"/>
    <property type="match status" value="1"/>
</dbReference>
<dbReference type="InterPro" id="IPR003379">
    <property type="entry name" value="Carboxylase_cons_dom"/>
</dbReference>
<dbReference type="InterPro" id="IPR000089">
    <property type="entry name" value="Biotin_lipoyl"/>
</dbReference>
<reference evidence="3" key="1">
    <citation type="submission" date="2021-06" db="EMBL/GenBank/DDBJ databases">
        <authorList>
            <person name="Kallberg Y."/>
            <person name="Tangrot J."/>
            <person name="Rosling A."/>
        </authorList>
    </citation>
    <scope>NUCLEOTIDE SEQUENCE</scope>
    <source>
        <strain evidence="3">CL551</strain>
    </source>
</reference>
<dbReference type="EMBL" id="CAJVPV010010636">
    <property type="protein sequence ID" value="CAG8653381.1"/>
    <property type="molecule type" value="Genomic_DNA"/>
</dbReference>
<dbReference type="GO" id="GO:0004736">
    <property type="term" value="F:pyruvate carboxylase activity"/>
    <property type="evidence" value="ECO:0007669"/>
    <property type="project" value="TreeGrafter"/>
</dbReference>
<dbReference type="CDD" id="cd06850">
    <property type="entry name" value="biotinyl_domain"/>
    <property type="match status" value="1"/>
</dbReference>
<dbReference type="PROSITE" id="PS50968">
    <property type="entry name" value="BIOTINYL_LIPOYL"/>
    <property type="match status" value="1"/>
</dbReference>
<dbReference type="GO" id="GO:0006094">
    <property type="term" value="P:gluconeogenesis"/>
    <property type="evidence" value="ECO:0007669"/>
    <property type="project" value="TreeGrafter"/>
</dbReference>
<evidence type="ECO:0000313" key="4">
    <source>
        <dbReference type="Proteomes" id="UP000789342"/>
    </source>
</evidence>
<dbReference type="FunFam" id="2.40.50.100:FF:000003">
    <property type="entry name" value="Acetyl-CoA carboxylase biotin carboxyl carrier protein"/>
    <property type="match status" value="1"/>
</dbReference>
<dbReference type="GO" id="GO:0005737">
    <property type="term" value="C:cytoplasm"/>
    <property type="evidence" value="ECO:0007669"/>
    <property type="project" value="TreeGrafter"/>
</dbReference>
<dbReference type="Gene3D" id="2.40.50.100">
    <property type="match status" value="1"/>
</dbReference>
<proteinExistence type="predicted"/>
<comment type="caution">
    <text evidence="3">The sequence shown here is derived from an EMBL/GenBank/DDBJ whole genome shotgun (WGS) entry which is preliminary data.</text>
</comment>
<organism evidence="3 4">
    <name type="scientific">Acaulospora morrowiae</name>
    <dbReference type="NCBI Taxonomy" id="94023"/>
    <lineage>
        <taxon>Eukaryota</taxon>
        <taxon>Fungi</taxon>
        <taxon>Fungi incertae sedis</taxon>
        <taxon>Mucoromycota</taxon>
        <taxon>Glomeromycotina</taxon>
        <taxon>Glomeromycetes</taxon>
        <taxon>Diversisporales</taxon>
        <taxon>Acaulosporaceae</taxon>
        <taxon>Acaulospora</taxon>
    </lineage>
</organism>
<protein>
    <submittedName>
        <fullName evidence="3">9734_t:CDS:1</fullName>
    </submittedName>
</protein>
<gene>
    <name evidence="3" type="ORF">AMORRO_LOCUS10072</name>
</gene>
<keyword evidence="4" id="KW-1185">Reference proteome</keyword>
<sequence length="290" mass="31503">KAYCDANKLCGDIVKVTPSSKVVGDFAQFLVTNKLSYGDVIEKAKTLSFPVSVVEFFQGYLGQPFGGFPEPLRTDIIRDLPRIDVRPGASMEPFDLTKLKADLVAKYGRSIRTVDVISAALYPKVFAEYRDVIEKFGDVSVIPTRYFICKPEVGEEFNIDLEEGVTLIVKFLAVGPLNVATGKREVFFELNGEARAVGVDDRTAAVETVHREKADPSKPGEIGAPMSGVVIEVRAKEGAEVMAGDPICVLSAMKMETIVTSTVAGKVEHVAVKENDSLSPGDLVVRITKE</sequence>
<evidence type="ECO:0000313" key="3">
    <source>
        <dbReference type="EMBL" id="CAG8653381.1"/>
    </source>
</evidence>
<feature type="non-terminal residue" evidence="3">
    <location>
        <position position="1"/>
    </location>
</feature>
<dbReference type="SUPFAM" id="SSF89000">
    <property type="entry name" value="post-HMGL domain-like"/>
    <property type="match status" value="1"/>
</dbReference>
<dbReference type="Gene3D" id="1.10.472.90">
    <property type="entry name" value="Conserved carboxylase domain"/>
    <property type="match status" value="1"/>
</dbReference>
<dbReference type="PROSITE" id="PS00188">
    <property type="entry name" value="BIOTIN"/>
    <property type="match status" value="1"/>
</dbReference>
<dbReference type="InterPro" id="IPR055268">
    <property type="entry name" value="PCB-like"/>
</dbReference>
<keyword evidence="1" id="KW-0092">Biotin</keyword>
<dbReference type="Gene3D" id="1.10.10.60">
    <property type="entry name" value="Homeodomain-like"/>
    <property type="match status" value="1"/>
</dbReference>
<dbReference type="SUPFAM" id="SSF51230">
    <property type="entry name" value="Single hybrid motif"/>
    <property type="match status" value="1"/>
</dbReference>
<name>A0A9N9DUU7_9GLOM</name>
<evidence type="ECO:0000256" key="1">
    <source>
        <dbReference type="ARBA" id="ARBA00023267"/>
    </source>
</evidence>
<evidence type="ECO:0000259" key="2">
    <source>
        <dbReference type="PROSITE" id="PS50968"/>
    </source>
</evidence>
<dbReference type="Proteomes" id="UP000789342">
    <property type="component" value="Unassembled WGS sequence"/>
</dbReference>
<dbReference type="InterPro" id="IPR001882">
    <property type="entry name" value="Biotin_BS"/>
</dbReference>
<dbReference type="Gene3D" id="3.10.600.10">
    <property type="entry name" value="pyruvate carboxylase f1077a mutant domain"/>
    <property type="match status" value="1"/>
</dbReference>
<dbReference type="InterPro" id="IPR011053">
    <property type="entry name" value="Single_hybrid_motif"/>
</dbReference>
<dbReference type="AlphaFoldDB" id="A0A9N9DUU7"/>
<dbReference type="PANTHER" id="PTHR43778:SF2">
    <property type="entry name" value="PYRUVATE CARBOXYLASE, MITOCHONDRIAL"/>
    <property type="match status" value="1"/>
</dbReference>
<accession>A0A9N9DUU7</accession>